<sequence>MGGKIGLVFVVILGVVALACDARGFASPYQLGIIAANSELVRIPDVCALCEEYTTKALDYINENKTQSEVIDILHNTCHQLHTFERKCVSLVDYYLPLFFLEMTSVQPGDFCNKVNLCQNIANISLQFQENSCDFCEDTVSKLLDKIKDPDTELEIIETLLKVCSSLDKYASKCKRIVLEYGPLVFENAEKFLEKTDICTALHACKDSKVVGRGFLSDLLSIYYGSNIFMRMVHLLKITLF</sequence>
<dbReference type="InterPro" id="IPR008139">
    <property type="entry name" value="SaposinB_dom"/>
</dbReference>
<keyword evidence="6" id="KW-0378">Hydrolase</keyword>
<keyword evidence="6" id="KW-0064">Aspartyl protease</keyword>
<keyword evidence="8" id="KW-1015">Disulfide bond</keyword>
<dbReference type="Gene3D" id="1.10.225.10">
    <property type="entry name" value="Saposin-like"/>
    <property type="match status" value="2"/>
</dbReference>
<dbReference type="GO" id="GO:0005576">
    <property type="term" value="C:extracellular region"/>
    <property type="evidence" value="ECO:0007669"/>
    <property type="project" value="UniProtKB-SubCell"/>
</dbReference>
<feature type="domain" description="Saposin B-type" evidence="14">
    <location>
        <begin position="43"/>
        <end position="122"/>
    </location>
</feature>
<organism evidence="15 16">
    <name type="scientific">Pisum sativum</name>
    <name type="common">Garden pea</name>
    <name type="synonym">Lathyrus oleraceus</name>
    <dbReference type="NCBI Taxonomy" id="3888"/>
    <lineage>
        <taxon>Eukaryota</taxon>
        <taxon>Viridiplantae</taxon>
        <taxon>Streptophyta</taxon>
        <taxon>Embryophyta</taxon>
        <taxon>Tracheophyta</taxon>
        <taxon>Spermatophyta</taxon>
        <taxon>Magnoliopsida</taxon>
        <taxon>eudicotyledons</taxon>
        <taxon>Gunneridae</taxon>
        <taxon>Pentapetalae</taxon>
        <taxon>rosids</taxon>
        <taxon>fabids</taxon>
        <taxon>Fabales</taxon>
        <taxon>Fabaceae</taxon>
        <taxon>Papilionoideae</taxon>
        <taxon>50 kb inversion clade</taxon>
        <taxon>NPAAA clade</taxon>
        <taxon>Hologalegina</taxon>
        <taxon>IRL clade</taxon>
        <taxon>Fabeae</taxon>
        <taxon>Lathyrus</taxon>
    </lineage>
</organism>
<feature type="chain" id="PRO_5038503826" description="Pulmonary surfactant-associated protein B" evidence="13">
    <location>
        <begin position="23"/>
        <end position="241"/>
    </location>
</feature>
<evidence type="ECO:0000313" key="16">
    <source>
        <dbReference type="Proteomes" id="UP001058974"/>
    </source>
</evidence>
<evidence type="ECO:0000256" key="2">
    <source>
        <dbReference type="ARBA" id="ARBA00022525"/>
    </source>
</evidence>
<dbReference type="Gramene" id="Psat3g120560.3">
    <property type="protein sequence ID" value="Psat3g120560.3.cds"/>
    <property type="gene ID" value="Psat3g120560"/>
</dbReference>
<dbReference type="Gramene" id="Psat3g120560.1">
    <property type="protein sequence ID" value="Psat3g120560.1.cds"/>
    <property type="gene ID" value="Psat3g120560"/>
</dbReference>
<dbReference type="InterPro" id="IPR051428">
    <property type="entry name" value="Sphingo_Act-Surfact_Prot"/>
</dbReference>
<evidence type="ECO:0000256" key="3">
    <source>
        <dbReference type="ARBA" id="ARBA00022670"/>
    </source>
</evidence>
<evidence type="ECO:0000256" key="5">
    <source>
        <dbReference type="ARBA" id="ARBA00022737"/>
    </source>
</evidence>
<proteinExistence type="predicted"/>
<dbReference type="InterPro" id="IPR011001">
    <property type="entry name" value="Saposin-like"/>
</dbReference>
<evidence type="ECO:0000256" key="1">
    <source>
        <dbReference type="ARBA" id="ARBA00004239"/>
    </source>
</evidence>
<comment type="subcellular location">
    <subcellularLocation>
        <location evidence="1">Secreted</location>
        <location evidence="1">Extracellular space</location>
    </subcellularLocation>
</comment>
<dbReference type="Gramene" id="Psat3g120560.2">
    <property type="protein sequence ID" value="Psat3g120560.2.cds"/>
    <property type="gene ID" value="Psat3g120560"/>
</dbReference>
<keyword evidence="3" id="KW-0645">Protease</keyword>
<dbReference type="Gramene" id="PSAT_LOCUS12331_t1">
    <property type="protein sequence ID" value="CAL5192441.1"/>
    <property type="gene ID" value="PSAT_LOCUS12331"/>
</dbReference>
<dbReference type="GO" id="GO:0006629">
    <property type="term" value="P:lipid metabolic process"/>
    <property type="evidence" value="ECO:0007669"/>
    <property type="project" value="InterPro"/>
</dbReference>
<evidence type="ECO:0000256" key="13">
    <source>
        <dbReference type="SAM" id="SignalP"/>
    </source>
</evidence>
<keyword evidence="5" id="KW-0677">Repeat</keyword>
<feature type="domain" description="Saposin B-type" evidence="14">
    <location>
        <begin position="129"/>
        <end position="209"/>
    </location>
</feature>
<protein>
    <recommendedName>
        <fullName evidence="11">Pulmonary surfactant-associated protein B</fullName>
    </recommendedName>
    <alternativeName>
        <fullName evidence="12">Pulmonary surfactant-associated proteolipid SPL(Phe)</fullName>
    </alternativeName>
</protein>
<dbReference type="Pfam" id="PF05184">
    <property type="entry name" value="SapB_1"/>
    <property type="match status" value="2"/>
</dbReference>
<evidence type="ECO:0000313" key="15">
    <source>
        <dbReference type="EMBL" id="KAI5429205.1"/>
    </source>
</evidence>
<dbReference type="InterPro" id="IPR008138">
    <property type="entry name" value="SapB_2"/>
</dbReference>
<keyword evidence="4 13" id="KW-0732">Signal</keyword>
<gene>
    <name evidence="15" type="ORF">KIW84_033989</name>
</gene>
<dbReference type="AlphaFoldDB" id="A0A9D4Y1J2"/>
<feature type="signal peptide" evidence="13">
    <location>
        <begin position="1"/>
        <end position="22"/>
    </location>
</feature>
<evidence type="ECO:0000259" key="14">
    <source>
        <dbReference type="PROSITE" id="PS50015"/>
    </source>
</evidence>
<dbReference type="Proteomes" id="UP001058974">
    <property type="component" value="Chromosome 3"/>
</dbReference>
<dbReference type="InterPro" id="IPR007856">
    <property type="entry name" value="SapB_1"/>
</dbReference>
<dbReference type="Pfam" id="PF03489">
    <property type="entry name" value="SapB_2"/>
    <property type="match status" value="2"/>
</dbReference>
<dbReference type="PANTHER" id="PTHR11480:SF80">
    <property type="entry name" value="SAPOSIN-RELATED"/>
    <property type="match status" value="1"/>
</dbReference>
<comment type="caution">
    <text evidence="15">The sequence shown here is derived from an EMBL/GenBank/DDBJ whole genome shotgun (WGS) entry which is preliminary data.</text>
</comment>
<dbReference type="Gramene" id="Psat03G0398900-T1">
    <property type="protein sequence ID" value="KAI5429205.1"/>
    <property type="gene ID" value="KIW84_033989"/>
</dbReference>
<reference evidence="15 16" key="1">
    <citation type="journal article" date="2022" name="Nat. Genet.">
        <title>Improved pea reference genome and pan-genome highlight genomic features and evolutionary characteristics.</title>
        <authorList>
            <person name="Yang T."/>
            <person name="Liu R."/>
            <person name="Luo Y."/>
            <person name="Hu S."/>
            <person name="Wang D."/>
            <person name="Wang C."/>
            <person name="Pandey M.K."/>
            <person name="Ge S."/>
            <person name="Xu Q."/>
            <person name="Li N."/>
            <person name="Li G."/>
            <person name="Huang Y."/>
            <person name="Saxena R.K."/>
            <person name="Ji Y."/>
            <person name="Li M."/>
            <person name="Yan X."/>
            <person name="He Y."/>
            <person name="Liu Y."/>
            <person name="Wang X."/>
            <person name="Xiang C."/>
            <person name="Varshney R.K."/>
            <person name="Ding H."/>
            <person name="Gao S."/>
            <person name="Zong X."/>
        </authorList>
    </citation>
    <scope>NUCLEOTIDE SEQUENCE [LARGE SCALE GENOMIC DNA]</scope>
    <source>
        <strain evidence="15 16">cv. Zhongwan 6</strain>
    </source>
</reference>
<dbReference type="EMBL" id="JAMSHJ010000003">
    <property type="protein sequence ID" value="KAI5429205.1"/>
    <property type="molecule type" value="Genomic_DNA"/>
</dbReference>
<dbReference type="GO" id="GO:0004190">
    <property type="term" value="F:aspartic-type endopeptidase activity"/>
    <property type="evidence" value="ECO:0007669"/>
    <property type="project" value="UniProtKB-KW"/>
</dbReference>
<evidence type="ECO:0000256" key="4">
    <source>
        <dbReference type="ARBA" id="ARBA00022729"/>
    </source>
</evidence>
<keyword evidence="16" id="KW-1185">Reference proteome</keyword>
<dbReference type="SMART" id="SM00741">
    <property type="entry name" value="SapB"/>
    <property type="match status" value="2"/>
</dbReference>
<evidence type="ECO:0000256" key="9">
    <source>
        <dbReference type="ARBA" id="ARBA00023180"/>
    </source>
</evidence>
<evidence type="ECO:0000256" key="8">
    <source>
        <dbReference type="ARBA" id="ARBA00023157"/>
    </source>
</evidence>
<evidence type="ECO:0000256" key="6">
    <source>
        <dbReference type="ARBA" id="ARBA00022750"/>
    </source>
</evidence>
<evidence type="ECO:0000256" key="12">
    <source>
        <dbReference type="ARBA" id="ARBA00041785"/>
    </source>
</evidence>
<dbReference type="FunFam" id="1.10.225.10:FF:000008">
    <property type="entry name" value="Pulmonary surfactant-associated protein B"/>
    <property type="match status" value="1"/>
</dbReference>
<keyword evidence="9" id="KW-0325">Glycoprotein</keyword>
<accession>A0A9D4Y1J2</accession>
<dbReference type="PROSITE" id="PS51257">
    <property type="entry name" value="PROKAR_LIPOPROTEIN"/>
    <property type="match status" value="1"/>
</dbReference>
<evidence type="ECO:0000256" key="7">
    <source>
        <dbReference type="ARBA" id="ARBA00023145"/>
    </source>
</evidence>
<keyword evidence="7" id="KW-0865">Zymogen</keyword>
<keyword evidence="2" id="KW-0964">Secreted</keyword>
<dbReference type="OrthoDB" id="69496at2759"/>
<comment type="function">
    <text evidence="10">Pulmonary surfactant-associated proteins promote alveolar stability by lowering the surface tension at the air-liquid interface in the peripheral air spaces. SP-B increases the collapse pressure of palmitic acid to nearly 70 millinewtons per meter.</text>
</comment>
<evidence type="ECO:0000256" key="11">
    <source>
        <dbReference type="ARBA" id="ARBA00041094"/>
    </source>
</evidence>
<dbReference type="PROSITE" id="PS50015">
    <property type="entry name" value="SAP_B"/>
    <property type="match status" value="2"/>
</dbReference>
<dbReference type="GO" id="GO:0006508">
    <property type="term" value="P:proteolysis"/>
    <property type="evidence" value="ECO:0007669"/>
    <property type="project" value="UniProtKB-KW"/>
</dbReference>
<dbReference type="SUPFAM" id="SSF47862">
    <property type="entry name" value="Saposin"/>
    <property type="match status" value="2"/>
</dbReference>
<name>A0A9D4Y1J2_PEA</name>
<evidence type="ECO:0000256" key="10">
    <source>
        <dbReference type="ARBA" id="ARBA00037221"/>
    </source>
</evidence>
<dbReference type="PANTHER" id="PTHR11480">
    <property type="entry name" value="SAPOSIN-RELATED"/>
    <property type="match status" value="1"/>
</dbReference>